<comment type="caution">
    <text evidence="4">The sequence shown here is derived from an EMBL/GenBank/DDBJ whole genome shotgun (WGS) entry which is preliminary data.</text>
</comment>
<keyword evidence="2" id="KW-0812">Transmembrane</keyword>
<organism evidence="4 5">
    <name type="scientific">Lupinus luteus</name>
    <name type="common">European yellow lupine</name>
    <dbReference type="NCBI Taxonomy" id="3873"/>
    <lineage>
        <taxon>Eukaryota</taxon>
        <taxon>Viridiplantae</taxon>
        <taxon>Streptophyta</taxon>
        <taxon>Embryophyta</taxon>
        <taxon>Tracheophyta</taxon>
        <taxon>Spermatophyta</taxon>
        <taxon>Magnoliopsida</taxon>
        <taxon>eudicotyledons</taxon>
        <taxon>Gunneridae</taxon>
        <taxon>Pentapetalae</taxon>
        <taxon>rosids</taxon>
        <taxon>fabids</taxon>
        <taxon>Fabales</taxon>
        <taxon>Fabaceae</taxon>
        <taxon>Papilionoideae</taxon>
        <taxon>50 kb inversion clade</taxon>
        <taxon>genistoids sensu lato</taxon>
        <taxon>core genistoids</taxon>
        <taxon>Genisteae</taxon>
        <taxon>Lupinus</taxon>
    </lineage>
</organism>
<proteinExistence type="predicted"/>
<evidence type="ECO:0000256" key="1">
    <source>
        <dbReference type="PROSITE-ProRule" id="PRU00175"/>
    </source>
</evidence>
<evidence type="ECO:0000256" key="2">
    <source>
        <dbReference type="SAM" id="Phobius"/>
    </source>
</evidence>
<dbReference type="Gene3D" id="3.30.40.10">
    <property type="entry name" value="Zinc/RING finger domain, C3HC4 (zinc finger)"/>
    <property type="match status" value="1"/>
</dbReference>
<dbReference type="SMART" id="SM00184">
    <property type="entry name" value="RING"/>
    <property type="match status" value="1"/>
</dbReference>
<dbReference type="Proteomes" id="UP001497480">
    <property type="component" value="Unassembled WGS sequence"/>
</dbReference>
<dbReference type="InterPro" id="IPR001841">
    <property type="entry name" value="Znf_RING"/>
</dbReference>
<name>A0AAV1XUR7_LUPLU</name>
<keyword evidence="5" id="KW-1185">Reference proteome</keyword>
<dbReference type="Pfam" id="PF13639">
    <property type="entry name" value="zf-RING_2"/>
    <property type="match status" value="1"/>
</dbReference>
<feature type="domain" description="RING-type" evidence="3">
    <location>
        <begin position="108"/>
        <end position="150"/>
    </location>
</feature>
<reference evidence="4 5" key="1">
    <citation type="submission" date="2024-03" db="EMBL/GenBank/DDBJ databases">
        <authorList>
            <person name="Martinez-Hernandez J."/>
        </authorList>
    </citation>
    <scope>NUCLEOTIDE SEQUENCE [LARGE SCALE GENOMIC DNA]</scope>
</reference>
<dbReference type="AlphaFoldDB" id="A0AAV1XUR7"/>
<keyword evidence="1" id="KW-0479">Metal-binding</keyword>
<keyword evidence="2" id="KW-1133">Transmembrane helix</keyword>
<keyword evidence="2" id="KW-0472">Membrane</keyword>
<dbReference type="InterPro" id="IPR013083">
    <property type="entry name" value="Znf_RING/FYVE/PHD"/>
</dbReference>
<evidence type="ECO:0000313" key="4">
    <source>
        <dbReference type="EMBL" id="CAL0325398.1"/>
    </source>
</evidence>
<feature type="transmembrane region" description="Helical" evidence="2">
    <location>
        <begin position="21"/>
        <end position="47"/>
    </location>
</feature>
<dbReference type="SUPFAM" id="SSF57850">
    <property type="entry name" value="RING/U-box"/>
    <property type="match status" value="1"/>
</dbReference>
<dbReference type="EMBL" id="CAXHTB010000018">
    <property type="protein sequence ID" value="CAL0325398.1"/>
    <property type="molecule type" value="Genomic_DNA"/>
</dbReference>
<dbReference type="PROSITE" id="PS50089">
    <property type="entry name" value="ZF_RING_2"/>
    <property type="match status" value="1"/>
</dbReference>
<dbReference type="FunFam" id="3.30.40.10:FF:000457">
    <property type="entry name" value="RING-H2 finger protein ATL3"/>
    <property type="match status" value="1"/>
</dbReference>
<protein>
    <recommendedName>
        <fullName evidence="3">RING-type domain-containing protein</fullName>
    </recommendedName>
</protein>
<evidence type="ECO:0000313" key="5">
    <source>
        <dbReference type="Proteomes" id="UP001497480"/>
    </source>
</evidence>
<accession>A0AAV1XUR7</accession>
<dbReference type="PANTHER" id="PTHR45676:SF98">
    <property type="entry name" value="RING-TYPE E3 UBIQUITIN TRANSFERASE"/>
    <property type="match status" value="1"/>
</dbReference>
<sequence length="191" mass="21982">MENDDSNDNVNEAEYAFNGKMMLICSVILFIAVIIMLCVHTYFRLYLLPARHRRLLRRIRSRNRRNRRFLPIFYIDPTLKAVSHGLKASVVTSLPVFTFSKNSDPIECAVCLSEFEDGETGRVLPRCKHSFHIECIDMWFVSHSTCPLCRVHMEDSLDGETRAEVVDTICERETSSSFEEVNETHVVSSST</sequence>
<dbReference type="GO" id="GO:0008270">
    <property type="term" value="F:zinc ion binding"/>
    <property type="evidence" value="ECO:0007669"/>
    <property type="project" value="UniProtKB-KW"/>
</dbReference>
<evidence type="ECO:0000259" key="3">
    <source>
        <dbReference type="PROSITE" id="PS50089"/>
    </source>
</evidence>
<dbReference type="CDD" id="cd16461">
    <property type="entry name" value="RING-H2_EL5-like"/>
    <property type="match status" value="1"/>
</dbReference>
<dbReference type="PANTHER" id="PTHR45676">
    <property type="entry name" value="RING-H2 FINGER PROTEIN ATL51-RELATED"/>
    <property type="match status" value="1"/>
</dbReference>
<keyword evidence="1" id="KW-0862">Zinc</keyword>
<keyword evidence="1" id="KW-0863">Zinc-finger</keyword>
<gene>
    <name evidence="4" type="ORF">LLUT_LOCUS26458</name>
</gene>
<dbReference type="GO" id="GO:0016567">
    <property type="term" value="P:protein ubiquitination"/>
    <property type="evidence" value="ECO:0007669"/>
    <property type="project" value="TreeGrafter"/>
</dbReference>